<organism evidence="2 3">
    <name type="scientific">Mycena rosella</name>
    <name type="common">Pink bonnet</name>
    <name type="synonym">Agaricus rosellus</name>
    <dbReference type="NCBI Taxonomy" id="1033263"/>
    <lineage>
        <taxon>Eukaryota</taxon>
        <taxon>Fungi</taxon>
        <taxon>Dikarya</taxon>
        <taxon>Basidiomycota</taxon>
        <taxon>Agaricomycotina</taxon>
        <taxon>Agaricomycetes</taxon>
        <taxon>Agaricomycetidae</taxon>
        <taxon>Agaricales</taxon>
        <taxon>Marasmiineae</taxon>
        <taxon>Mycenaceae</taxon>
        <taxon>Mycena</taxon>
    </lineage>
</organism>
<comment type="caution">
    <text evidence="2">The sequence shown here is derived from an EMBL/GenBank/DDBJ whole genome shotgun (WGS) entry which is preliminary data.</text>
</comment>
<proteinExistence type="predicted"/>
<keyword evidence="3" id="KW-1185">Reference proteome</keyword>
<feature type="transmembrane region" description="Helical" evidence="1">
    <location>
        <begin position="72"/>
        <end position="91"/>
    </location>
</feature>
<accession>A0AAD7GA32</accession>
<dbReference type="Proteomes" id="UP001221757">
    <property type="component" value="Unassembled WGS sequence"/>
</dbReference>
<evidence type="ECO:0000313" key="3">
    <source>
        <dbReference type="Proteomes" id="UP001221757"/>
    </source>
</evidence>
<name>A0AAD7GA32_MYCRO</name>
<feature type="transmembrane region" description="Helical" evidence="1">
    <location>
        <begin position="6"/>
        <end position="23"/>
    </location>
</feature>
<evidence type="ECO:0000313" key="2">
    <source>
        <dbReference type="EMBL" id="KAJ7675114.1"/>
    </source>
</evidence>
<feature type="transmembrane region" description="Helical" evidence="1">
    <location>
        <begin position="103"/>
        <end position="123"/>
    </location>
</feature>
<keyword evidence="1" id="KW-0472">Membrane</keyword>
<sequence>MPPSRSAGPVAYIAMARLVLSLISNLPSRLRPRTDFTIQHSPQLHTHHDLAALACTIFGFFWRRCYRDNNTAIFSGCCLPVRFGVFVGQHFGAHGIFQIQLRAIGIIGLFGGGIIGAGGVIQANRSYMSLSRQPLFQLLRRIIVFYQLELTSWRTSSKPSSMRCWRFFRYSGWAVQRLSRFLLIPFQHTRRVIQKARANMSLPHDPCRAYPLQHRIGTLLALPLLPRRTRRRQAVHRQFASRRPPQGLPEQYISAGRGRVCSVRCRVVNRNLCVHRPSTHAFSQGGVLLFETTPRNWARSKPWRRRRRTTRLADPSGDRLFEIHWSSVPQKFLRGH</sequence>
<keyword evidence="1" id="KW-0812">Transmembrane</keyword>
<dbReference type="EMBL" id="JARKIE010000153">
    <property type="protein sequence ID" value="KAJ7675114.1"/>
    <property type="molecule type" value="Genomic_DNA"/>
</dbReference>
<protein>
    <submittedName>
        <fullName evidence="2">Uncharacterized protein</fullName>
    </submittedName>
</protein>
<evidence type="ECO:0000256" key="1">
    <source>
        <dbReference type="SAM" id="Phobius"/>
    </source>
</evidence>
<gene>
    <name evidence="2" type="ORF">B0H17DRAFT_156466</name>
</gene>
<keyword evidence="1" id="KW-1133">Transmembrane helix</keyword>
<dbReference type="AlphaFoldDB" id="A0AAD7GA32"/>
<reference evidence="2" key="1">
    <citation type="submission" date="2023-03" db="EMBL/GenBank/DDBJ databases">
        <title>Massive genome expansion in bonnet fungi (Mycena s.s.) driven by repeated elements and novel gene families across ecological guilds.</title>
        <authorList>
            <consortium name="Lawrence Berkeley National Laboratory"/>
            <person name="Harder C.B."/>
            <person name="Miyauchi S."/>
            <person name="Viragh M."/>
            <person name="Kuo A."/>
            <person name="Thoen E."/>
            <person name="Andreopoulos B."/>
            <person name="Lu D."/>
            <person name="Skrede I."/>
            <person name="Drula E."/>
            <person name="Henrissat B."/>
            <person name="Morin E."/>
            <person name="Kohler A."/>
            <person name="Barry K."/>
            <person name="LaButti K."/>
            <person name="Morin E."/>
            <person name="Salamov A."/>
            <person name="Lipzen A."/>
            <person name="Mereny Z."/>
            <person name="Hegedus B."/>
            <person name="Baldrian P."/>
            <person name="Stursova M."/>
            <person name="Weitz H."/>
            <person name="Taylor A."/>
            <person name="Grigoriev I.V."/>
            <person name="Nagy L.G."/>
            <person name="Martin F."/>
            <person name="Kauserud H."/>
        </authorList>
    </citation>
    <scope>NUCLEOTIDE SEQUENCE</scope>
    <source>
        <strain evidence="2">CBHHK067</strain>
    </source>
</reference>